<evidence type="ECO:0000313" key="2">
    <source>
        <dbReference type="Proteomes" id="UP000305654"/>
    </source>
</evidence>
<gene>
    <name evidence="1" type="ORF">FE263_01850</name>
</gene>
<proteinExistence type="predicted"/>
<protein>
    <submittedName>
        <fullName evidence="1">Uncharacterized protein</fullName>
    </submittedName>
</protein>
<comment type="caution">
    <text evidence="1">The sequence shown here is derived from an EMBL/GenBank/DDBJ whole genome shotgun (WGS) entry which is preliminary data.</text>
</comment>
<dbReference type="AlphaFoldDB" id="A0A5R9JAG5"/>
<dbReference type="Proteomes" id="UP000305654">
    <property type="component" value="Unassembled WGS sequence"/>
</dbReference>
<name>A0A5R9JAG5_9PROT</name>
<dbReference type="EMBL" id="VCDI01000001">
    <property type="protein sequence ID" value="TLU73989.1"/>
    <property type="molecule type" value="Genomic_DNA"/>
</dbReference>
<organism evidence="1 2">
    <name type="scientific">Lichenicoccus roseus</name>
    <dbReference type="NCBI Taxonomy" id="2683649"/>
    <lineage>
        <taxon>Bacteria</taxon>
        <taxon>Pseudomonadati</taxon>
        <taxon>Pseudomonadota</taxon>
        <taxon>Alphaproteobacteria</taxon>
        <taxon>Acetobacterales</taxon>
        <taxon>Acetobacteraceae</taxon>
        <taxon>Lichenicoccus</taxon>
    </lineage>
</organism>
<accession>A0A5R9JAG5</accession>
<sequence length="78" mass="8715">MAEPLDDPAYWREKAYRSEAEGDVTGAIYFWLAAITATKRQAAALGVEPDLKWLRLRLARAKSIADLGREPPCGRILN</sequence>
<keyword evidence="2" id="KW-1185">Reference proteome</keyword>
<evidence type="ECO:0000313" key="1">
    <source>
        <dbReference type="EMBL" id="TLU73989.1"/>
    </source>
</evidence>
<reference evidence="1 2" key="1">
    <citation type="submission" date="2019-05" db="EMBL/GenBank/DDBJ databases">
        <authorList>
            <person name="Pankratov T."/>
            <person name="Grouzdev D."/>
        </authorList>
    </citation>
    <scope>NUCLEOTIDE SEQUENCE [LARGE SCALE GENOMIC DNA]</scope>
    <source>
        <strain evidence="1 2">KEBCLARHB70R</strain>
    </source>
</reference>
<dbReference type="RefSeq" id="WP_138324242.1">
    <property type="nucleotide sequence ID" value="NZ_VCDI01000001.1"/>
</dbReference>